<proteinExistence type="predicted"/>
<dbReference type="Proteomes" id="UP000245910">
    <property type="component" value="Chromosome III"/>
</dbReference>
<evidence type="ECO:0000259" key="2">
    <source>
        <dbReference type="Pfam" id="PF25139"/>
    </source>
</evidence>
<evidence type="ECO:0000313" key="4">
    <source>
        <dbReference type="Proteomes" id="UP000245910"/>
    </source>
</evidence>
<feature type="chain" id="PRO_5014817939" description="Secreted LysM effector LysM C-terminal domain-containing protein" evidence="1">
    <location>
        <begin position="18"/>
        <end position="136"/>
    </location>
</feature>
<keyword evidence="4" id="KW-1185">Reference proteome</keyword>
<reference evidence="4" key="1">
    <citation type="submission" date="2014-10" db="EMBL/GenBank/DDBJ databases">
        <authorList>
            <person name="King R."/>
        </authorList>
    </citation>
    <scope>NUCLEOTIDE SEQUENCE [LARGE SCALE GENOMIC DNA]</scope>
    <source>
        <strain evidence="4">A3/5</strain>
    </source>
</reference>
<dbReference type="EMBL" id="LN649231">
    <property type="protein sequence ID" value="CEI68030.1"/>
    <property type="molecule type" value="Genomic_DNA"/>
</dbReference>
<dbReference type="Pfam" id="PF25139">
    <property type="entry name" value="LysM14_C"/>
    <property type="match status" value="1"/>
</dbReference>
<sequence length="136" mass="14721">MHFQTVTTVILTTLCAGSQVWEDNTMCRAIPGVPNLGICMKFDQNMPGTKCEEFRNGGTSKGGCTSGSLIPQSITLFAGRCVIFDQPGCKGRYADSNGPVSGSCSELYRYDWGSIRSFWCSGYRQQTECTTAGETG</sequence>
<keyword evidence="1" id="KW-0732">Signal</keyword>
<accession>A0A2L2TZV3</accession>
<evidence type="ECO:0000313" key="3">
    <source>
        <dbReference type="EMBL" id="CEI68030.1"/>
    </source>
</evidence>
<organism evidence="3 4">
    <name type="scientific">Fusarium venenatum</name>
    <dbReference type="NCBI Taxonomy" id="56646"/>
    <lineage>
        <taxon>Eukaryota</taxon>
        <taxon>Fungi</taxon>
        <taxon>Dikarya</taxon>
        <taxon>Ascomycota</taxon>
        <taxon>Pezizomycotina</taxon>
        <taxon>Sordariomycetes</taxon>
        <taxon>Hypocreomycetidae</taxon>
        <taxon>Hypocreales</taxon>
        <taxon>Nectriaceae</taxon>
        <taxon>Fusarium</taxon>
    </lineage>
</organism>
<name>A0A2L2TZV3_9HYPO</name>
<dbReference type="AlphaFoldDB" id="A0A2L2TZV3"/>
<dbReference type="InterPro" id="IPR057277">
    <property type="entry name" value="LysM_C"/>
</dbReference>
<feature type="domain" description="Secreted LysM effector LysM C-terminal" evidence="2">
    <location>
        <begin position="38"/>
        <end position="116"/>
    </location>
</feature>
<evidence type="ECO:0000256" key="1">
    <source>
        <dbReference type="SAM" id="SignalP"/>
    </source>
</evidence>
<feature type="signal peptide" evidence="1">
    <location>
        <begin position="1"/>
        <end position="17"/>
    </location>
</feature>
<protein>
    <recommendedName>
        <fullName evidence="2">Secreted LysM effector LysM C-terminal domain-containing protein</fullName>
    </recommendedName>
</protein>